<evidence type="ECO:0000256" key="1">
    <source>
        <dbReference type="SAM" id="Phobius"/>
    </source>
</evidence>
<keyword evidence="1" id="KW-0812">Transmembrane</keyword>
<keyword evidence="1" id="KW-1133">Transmembrane helix</keyword>
<proteinExistence type="predicted"/>
<organism evidence="2 3">
    <name type="scientific">Aspergillus transmontanensis</name>
    <dbReference type="NCBI Taxonomy" id="1034304"/>
    <lineage>
        <taxon>Eukaryota</taxon>
        <taxon>Fungi</taxon>
        <taxon>Dikarya</taxon>
        <taxon>Ascomycota</taxon>
        <taxon>Pezizomycotina</taxon>
        <taxon>Eurotiomycetes</taxon>
        <taxon>Eurotiomycetidae</taxon>
        <taxon>Eurotiales</taxon>
        <taxon>Aspergillaceae</taxon>
        <taxon>Aspergillus</taxon>
        <taxon>Aspergillus subgen. Circumdati</taxon>
    </lineage>
</organism>
<feature type="transmembrane region" description="Helical" evidence="1">
    <location>
        <begin position="26"/>
        <end position="44"/>
    </location>
</feature>
<evidence type="ECO:0000313" key="3">
    <source>
        <dbReference type="Proteomes" id="UP000325433"/>
    </source>
</evidence>
<dbReference type="AlphaFoldDB" id="A0A5N6VEV8"/>
<gene>
    <name evidence="2" type="ORF">BDV41DRAFT_556989</name>
</gene>
<reference evidence="3" key="1">
    <citation type="submission" date="2019-04" db="EMBL/GenBank/DDBJ databases">
        <title>Friends and foes A comparative genomics studyof 23 Aspergillus species from section Flavi.</title>
        <authorList>
            <consortium name="DOE Joint Genome Institute"/>
            <person name="Kjaerbolling I."/>
            <person name="Vesth T."/>
            <person name="Frisvad J.C."/>
            <person name="Nybo J.L."/>
            <person name="Theobald S."/>
            <person name="Kildgaard S."/>
            <person name="Isbrandt T."/>
            <person name="Kuo A."/>
            <person name="Sato A."/>
            <person name="Lyhne E.K."/>
            <person name="Kogle M.E."/>
            <person name="Wiebenga A."/>
            <person name="Kun R.S."/>
            <person name="Lubbers R.J."/>
            <person name="Makela M.R."/>
            <person name="Barry K."/>
            <person name="Chovatia M."/>
            <person name="Clum A."/>
            <person name="Daum C."/>
            <person name="Haridas S."/>
            <person name="He G."/>
            <person name="LaButti K."/>
            <person name="Lipzen A."/>
            <person name="Mondo S."/>
            <person name="Riley R."/>
            <person name="Salamov A."/>
            <person name="Simmons B.A."/>
            <person name="Magnuson J.K."/>
            <person name="Henrissat B."/>
            <person name="Mortensen U.H."/>
            <person name="Larsen T.O."/>
            <person name="Devries R.P."/>
            <person name="Grigoriev I.V."/>
            <person name="Machida M."/>
            <person name="Baker S.E."/>
            <person name="Andersen M.R."/>
        </authorList>
    </citation>
    <scope>NUCLEOTIDE SEQUENCE [LARGE SCALE GENOMIC DNA]</scope>
    <source>
        <strain evidence="3">CBS 130015</strain>
    </source>
</reference>
<name>A0A5N6VEV8_9EURO</name>
<keyword evidence="1" id="KW-0472">Membrane</keyword>
<keyword evidence="3" id="KW-1185">Reference proteome</keyword>
<dbReference type="Proteomes" id="UP000325433">
    <property type="component" value="Unassembled WGS sequence"/>
</dbReference>
<dbReference type="EMBL" id="ML738428">
    <property type="protein sequence ID" value="KAE8306848.1"/>
    <property type="molecule type" value="Genomic_DNA"/>
</dbReference>
<protein>
    <submittedName>
        <fullName evidence="2">Uncharacterized protein</fullName>
    </submittedName>
</protein>
<sequence length="64" mass="6865">MFHTISIGSLPIGVSACNQIHRDLTTSSIIGIFGLIITTYVTFIPRLGYKSAFYLTALAAATCL</sequence>
<accession>A0A5N6VEV8</accession>
<evidence type="ECO:0000313" key="2">
    <source>
        <dbReference type="EMBL" id="KAE8306848.1"/>
    </source>
</evidence>